<reference evidence="1 2" key="1">
    <citation type="submission" date="2017-03" db="EMBL/GenBank/DDBJ databases">
        <title>Complete genome sequence of Bacillus thuringiensis L-7601, a novel melanin producing strain.</title>
        <authorList>
            <person name="Cai J."/>
            <person name="Cao Z."/>
            <person name="Tan T."/>
        </authorList>
    </citation>
    <scope>NUCLEOTIDE SEQUENCE [LARGE SCALE GENOMIC DNA]</scope>
    <source>
        <strain evidence="1 2">L-7601</strain>
        <plasmid evidence="1 2">unnamed3</plasmid>
    </source>
</reference>
<protein>
    <submittedName>
        <fullName evidence="1">Uncharacterized protein</fullName>
    </submittedName>
</protein>
<proteinExistence type="predicted"/>
<keyword evidence="1" id="KW-0614">Plasmid</keyword>
<dbReference type="Proteomes" id="UP000191057">
    <property type="component" value="Plasmid unnamed3"/>
</dbReference>
<dbReference type="RefSeq" id="WP_079246658.1">
    <property type="nucleotide sequence ID" value="NZ_JARSYF010000051.1"/>
</dbReference>
<evidence type="ECO:0000313" key="1">
    <source>
        <dbReference type="EMBL" id="AQY42690.1"/>
    </source>
</evidence>
<accession>A0A9W3TJY7</accession>
<name>A0A9W3TJY7_BACTU</name>
<geneLocation type="plasmid" evidence="1 2">
    <name>unnamed3</name>
</geneLocation>
<organism evidence="1 2">
    <name type="scientific">Bacillus thuringiensis</name>
    <dbReference type="NCBI Taxonomy" id="1428"/>
    <lineage>
        <taxon>Bacteria</taxon>
        <taxon>Bacillati</taxon>
        <taxon>Bacillota</taxon>
        <taxon>Bacilli</taxon>
        <taxon>Bacillales</taxon>
        <taxon>Bacillaceae</taxon>
        <taxon>Bacillus</taxon>
        <taxon>Bacillus cereus group</taxon>
    </lineage>
</organism>
<sequence length="62" mass="7369">MLEKRLILIGQSDIVGKTSCQFDAIQYENETYLIVWHPNYKEFIIFNETKNRISHTDIHQSV</sequence>
<dbReference type="AlphaFoldDB" id="A0A9W3TJY7"/>
<evidence type="ECO:0000313" key="2">
    <source>
        <dbReference type="Proteomes" id="UP000191057"/>
    </source>
</evidence>
<dbReference type="EMBL" id="CP020005">
    <property type="protein sequence ID" value="AQY42690.1"/>
    <property type="molecule type" value="Genomic_DNA"/>
</dbReference>
<gene>
    <name evidence="1" type="ORF">B4918_33085</name>
</gene>